<feature type="domain" description="Aminoglycoside phosphotransferase" evidence="1">
    <location>
        <begin position="29"/>
        <end position="269"/>
    </location>
</feature>
<evidence type="ECO:0000259" key="1">
    <source>
        <dbReference type="Pfam" id="PF01636"/>
    </source>
</evidence>
<dbReference type="Gene3D" id="3.30.200.20">
    <property type="entry name" value="Phosphorylase Kinase, domain 1"/>
    <property type="match status" value="1"/>
</dbReference>
<sequence length="315" mass="35285">MTLNKLSASVERMLELAIQNGIEVDAATVKINESGLDFLAVFADGKDGIPWVLRSPRREDVSESAVDEHKVLQLAADHLTVSVPRWEVHTPELIAYRRLQGTPMGTINAEKSQYDWYLDPQHIPDGFIQSLAEALASLHGIGPEQALQTGVRVKQPDQVREALAAQMNEVKRSFGVSRALWERWQRWLADDSYWPKHTGLVHGDLHPGHILVDPQGNVTGLLDWTEGEVADPATDFTIYHALFGDEGLDDLLKRYEQAGGRVWPRMQEHIVERMAAYPVLIALFAMKSGLEEYKVMARNALGVNEHGEELPTEQS</sequence>
<dbReference type="PANTHER" id="PTHR21310">
    <property type="entry name" value="AMINOGLYCOSIDE PHOSPHOTRANSFERASE-RELATED-RELATED"/>
    <property type="match status" value="1"/>
</dbReference>
<protein>
    <submittedName>
        <fullName evidence="2">Macrolide 2'-phosphotransferase</fullName>
    </submittedName>
</protein>
<reference evidence="3" key="1">
    <citation type="journal article" date="2019" name="Int. J. Syst. Evol. Microbiol.">
        <title>The Global Catalogue of Microorganisms (GCM) 10K type strain sequencing project: providing services to taxonomists for standard genome sequencing and annotation.</title>
        <authorList>
            <consortium name="The Broad Institute Genomics Platform"/>
            <consortium name="The Broad Institute Genome Sequencing Center for Infectious Disease"/>
            <person name="Wu L."/>
            <person name="Ma J."/>
        </authorList>
    </citation>
    <scope>NUCLEOTIDE SEQUENCE [LARGE SCALE GENOMIC DNA]</scope>
    <source>
        <strain evidence="3">IBRC-M 10987</strain>
    </source>
</reference>
<dbReference type="Pfam" id="PF01636">
    <property type="entry name" value="APH"/>
    <property type="match status" value="1"/>
</dbReference>
<keyword evidence="3" id="KW-1185">Reference proteome</keyword>
<dbReference type="PANTHER" id="PTHR21310:SF15">
    <property type="entry name" value="AMINOGLYCOSIDE PHOSPHOTRANSFERASE DOMAIN-CONTAINING PROTEIN"/>
    <property type="match status" value="1"/>
</dbReference>
<dbReference type="Gene3D" id="3.90.1200.10">
    <property type="match status" value="1"/>
</dbReference>
<comment type="caution">
    <text evidence="2">The sequence shown here is derived from an EMBL/GenBank/DDBJ whole genome shotgun (WGS) entry which is preliminary data.</text>
</comment>
<accession>A0ABV8K8Z2</accession>
<proteinExistence type="predicted"/>
<dbReference type="EMBL" id="JBHSAM010000033">
    <property type="protein sequence ID" value="MFC4102483.1"/>
    <property type="molecule type" value="Genomic_DNA"/>
</dbReference>
<dbReference type="InterPro" id="IPR002575">
    <property type="entry name" value="Aminoglycoside_PTrfase"/>
</dbReference>
<dbReference type="InterPro" id="IPR011009">
    <property type="entry name" value="Kinase-like_dom_sf"/>
</dbReference>
<dbReference type="SUPFAM" id="SSF56112">
    <property type="entry name" value="Protein kinase-like (PK-like)"/>
    <property type="match status" value="1"/>
</dbReference>
<evidence type="ECO:0000313" key="2">
    <source>
        <dbReference type="EMBL" id="MFC4102483.1"/>
    </source>
</evidence>
<evidence type="ECO:0000313" key="3">
    <source>
        <dbReference type="Proteomes" id="UP001595715"/>
    </source>
</evidence>
<dbReference type="CDD" id="cd05152">
    <property type="entry name" value="MPH2"/>
    <property type="match status" value="1"/>
</dbReference>
<dbReference type="RefSeq" id="WP_377721100.1">
    <property type="nucleotide sequence ID" value="NZ_JBHSAM010000033.1"/>
</dbReference>
<dbReference type="Proteomes" id="UP001595715">
    <property type="component" value="Unassembled WGS sequence"/>
</dbReference>
<gene>
    <name evidence="2" type="ORF">ACFOZ8_22960</name>
</gene>
<organism evidence="2 3">
    <name type="scientific">Paenibacillus xanthanilyticus</name>
    <dbReference type="NCBI Taxonomy" id="1783531"/>
    <lineage>
        <taxon>Bacteria</taxon>
        <taxon>Bacillati</taxon>
        <taxon>Bacillota</taxon>
        <taxon>Bacilli</taxon>
        <taxon>Bacillales</taxon>
        <taxon>Paenibacillaceae</taxon>
        <taxon>Paenibacillus</taxon>
    </lineage>
</organism>
<dbReference type="InterPro" id="IPR051678">
    <property type="entry name" value="AGP_Transferase"/>
</dbReference>
<name>A0ABV8K8Z2_9BACL</name>